<protein>
    <submittedName>
        <fullName evidence="2">Uncharacterized protein</fullName>
    </submittedName>
</protein>
<organism evidence="2 3">
    <name type="scientific">Venturia nashicola</name>
    <dbReference type="NCBI Taxonomy" id="86259"/>
    <lineage>
        <taxon>Eukaryota</taxon>
        <taxon>Fungi</taxon>
        <taxon>Dikarya</taxon>
        <taxon>Ascomycota</taxon>
        <taxon>Pezizomycotina</taxon>
        <taxon>Dothideomycetes</taxon>
        <taxon>Pleosporomycetidae</taxon>
        <taxon>Venturiales</taxon>
        <taxon>Venturiaceae</taxon>
        <taxon>Venturia</taxon>
    </lineage>
</organism>
<comment type="caution">
    <text evidence="2">The sequence shown here is derived from an EMBL/GenBank/DDBJ whole genome shotgun (WGS) entry which is preliminary data.</text>
</comment>
<evidence type="ECO:0000313" key="2">
    <source>
        <dbReference type="EMBL" id="TID26968.1"/>
    </source>
</evidence>
<gene>
    <name evidence="2" type="ORF">E6O75_ATG01461</name>
</gene>
<sequence>MSSEKLPHWTPFSNEPTPLKGRSNFKSMATSVANIIYPRRRSTVNADEDSLSKEITVDQDTLANASSHPLNVYPEAVHNSPSASTAHDLQPRTEPCNTLARAQTHHLRKPPQQLQFVFPIASENTMTPDKIQRYRNDIKAIEGRLNHVGSDVRPEYNRMIAETVVGSVKILGDEIWDAVRQMIEGVRSGQDQVEEDRSSPSVPSAQKAKVTQPPMKTHADVPAPPQGADEFKYPTIFRAQLSEKQDGMYRHRVRRLNDQLTRAVALGERQFTHFLAEALIGLRQCLQIHVDSAEETCASEKADFEANLEAFDSKMKKSCQKGQDGLYKDLSRRIEDSRCHCRGNSAEQVEILSETTAGVLGE</sequence>
<accession>A0A4Z1PC66</accession>
<evidence type="ECO:0000313" key="3">
    <source>
        <dbReference type="Proteomes" id="UP000298493"/>
    </source>
</evidence>
<evidence type="ECO:0000256" key="1">
    <source>
        <dbReference type="SAM" id="MobiDB-lite"/>
    </source>
</evidence>
<dbReference type="Proteomes" id="UP000298493">
    <property type="component" value="Unassembled WGS sequence"/>
</dbReference>
<proteinExistence type="predicted"/>
<dbReference type="AlphaFoldDB" id="A0A4Z1PC66"/>
<keyword evidence="3" id="KW-1185">Reference proteome</keyword>
<reference evidence="2 3" key="1">
    <citation type="submission" date="2019-04" db="EMBL/GenBank/DDBJ databases">
        <title>High contiguity whole genome sequence and gene annotation resource for two Venturia nashicola isolates.</title>
        <authorList>
            <person name="Prokchorchik M."/>
            <person name="Won K."/>
            <person name="Lee Y."/>
            <person name="Choi E.D."/>
            <person name="Segonzac C."/>
            <person name="Sohn K.H."/>
        </authorList>
    </citation>
    <scope>NUCLEOTIDE SEQUENCE [LARGE SCALE GENOMIC DNA]</scope>
    <source>
        <strain evidence="2 3">PRI2</strain>
    </source>
</reference>
<dbReference type="OrthoDB" id="10445639at2759"/>
<feature type="region of interest" description="Disordered" evidence="1">
    <location>
        <begin position="1"/>
        <end position="24"/>
    </location>
</feature>
<name>A0A4Z1PC66_9PEZI</name>
<dbReference type="EMBL" id="SNSC02000002">
    <property type="protein sequence ID" value="TID26968.1"/>
    <property type="molecule type" value="Genomic_DNA"/>
</dbReference>
<feature type="region of interest" description="Disordered" evidence="1">
    <location>
        <begin position="187"/>
        <end position="227"/>
    </location>
</feature>